<dbReference type="GO" id="GO:0016301">
    <property type="term" value="F:kinase activity"/>
    <property type="evidence" value="ECO:0007669"/>
    <property type="project" value="UniProtKB-KW"/>
</dbReference>
<reference evidence="1" key="1">
    <citation type="journal article" date="2021" name="Proc. Natl. Acad. Sci. U.S.A.">
        <title>A Catalog of Tens of Thousands of Viruses from Human Metagenomes Reveals Hidden Associations with Chronic Diseases.</title>
        <authorList>
            <person name="Tisza M.J."/>
            <person name="Buck C.B."/>
        </authorList>
    </citation>
    <scope>NUCLEOTIDE SEQUENCE</scope>
    <source>
        <strain evidence="1">Ct1IF5</strain>
    </source>
</reference>
<keyword evidence="1" id="KW-0418">Kinase</keyword>
<organism evidence="1">
    <name type="scientific">Siphoviridae sp. ct1IF5</name>
    <dbReference type="NCBI Taxonomy" id="2827765"/>
    <lineage>
        <taxon>Viruses</taxon>
        <taxon>Duplodnaviria</taxon>
        <taxon>Heunggongvirae</taxon>
        <taxon>Uroviricota</taxon>
        <taxon>Caudoviricetes</taxon>
    </lineage>
</organism>
<keyword evidence="1" id="KW-0808">Transferase</keyword>
<proteinExistence type="predicted"/>
<evidence type="ECO:0000313" key="1">
    <source>
        <dbReference type="EMBL" id="DAF61698.1"/>
    </source>
</evidence>
<accession>A0A8S5TG01</accession>
<sequence length="171" mass="19947">MNTKIISAFPACGKTYAFERLSKEGYKILDSDSSKFSWCYDSTKLEDIEKHRNPEFPDNYIQPIKENIGKVDYIFVSSHKEVRDALITNGIYFTLVYPSRKMKAEWVGRCFLRGSGEKFCQLIADNWDNWIDEMEATENCDKWVLGEDDSIDLFDLDKYSYLSELIEKGLI</sequence>
<name>A0A8S5TG01_9CAUD</name>
<dbReference type="EMBL" id="BK032815">
    <property type="protein sequence ID" value="DAF61698.1"/>
    <property type="molecule type" value="Genomic_DNA"/>
</dbReference>
<protein>
    <submittedName>
        <fullName evidence="1">SHIKIMATE KINASE KINASE, PHOSPHORYL TRANSFER, ADP.9A</fullName>
    </submittedName>
</protein>